<dbReference type="GeneID" id="97996293"/>
<name>A0A3E2B143_9FIRM</name>
<protein>
    <submittedName>
        <fullName evidence="2">Uncharacterized protein</fullName>
    </submittedName>
</protein>
<dbReference type="EMBL" id="QQRQ01000033">
    <property type="protein sequence ID" value="RFT05709.1"/>
    <property type="molecule type" value="Genomic_DNA"/>
</dbReference>
<dbReference type="OrthoDB" id="1855166at2"/>
<dbReference type="Pfam" id="PF03845">
    <property type="entry name" value="Spore_permease"/>
    <property type="match status" value="1"/>
</dbReference>
<keyword evidence="1" id="KW-0472">Membrane</keyword>
<dbReference type="InterPro" id="IPR004761">
    <property type="entry name" value="Spore_GerAB"/>
</dbReference>
<keyword evidence="1" id="KW-0812">Transmembrane</keyword>
<dbReference type="RefSeq" id="WP_117142878.1">
    <property type="nucleotide sequence ID" value="NZ_CAKXKJ010000011.1"/>
</dbReference>
<feature type="transmembrane region" description="Helical" evidence="1">
    <location>
        <begin position="82"/>
        <end position="100"/>
    </location>
</feature>
<dbReference type="Proteomes" id="UP000260649">
    <property type="component" value="Unassembled WGS sequence"/>
</dbReference>
<sequence>MTDRTISLRQLMTVLFLALFPLGTEQLPGRLSAVGAAAWLCPILAGGIAVALVALLGRSPVLGQGDLGQRIAQRWGQRTGRVLAGLFLLWGLYLTAAHAARIGSRLSDSLRASPILITAVALLLAGWMASGGLPAFARACEVFALAVGFGFFLIFLFGVFRLQWDEVLLWNWQELSQVPQGVFTAGGTVAAGGYVLFLLGDVRPEEKSRGTVMRRLGGLFLLLGAGMLLVLGRLGADLAAQINRPFFQMVSGLGFEGAFQRLEELASALWVLGDAALLGLLLLCLRRLAAQLLGRKESKKQGWGITGVVLLGSIPIAYWNQIIAGNLLPMGNLAALAISVLCMCLVRKQSKNLKKIEKRG</sequence>
<dbReference type="GO" id="GO:0009847">
    <property type="term" value="P:spore germination"/>
    <property type="evidence" value="ECO:0007669"/>
    <property type="project" value="InterPro"/>
</dbReference>
<keyword evidence="3" id="KW-1185">Reference proteome</keyword>
<feature type="transmembrane region" description="Helical" evidence="1">
    <location>
        <begin position="327"/>
        <end position="346"/>
    </location>
</feature>
<dbReference type="AlphaFoldDB" id="A0A3E2B143"/>
<feature type="transmembrane region" description="Helical" evidence="1">
    <location>
        <begin position="36"/>
        <end position="61"/>
    </location>
</feature>
<evidence type="ECO:0000313" key="2">
    <source>
        <dbReference type="EMBL" id="RFT05709.1"/>
    </source>
</evidence>
<proteinExistence type="predicted"/>
<gene>
    <name evidence="2" type="ORF">DV520_11165</name>
</gene>
<keyword evidence="1" id="KW-1133">Transmembrane helix</keyword>
<feature type="transmembrane region" description="Helical" evidence="1">
    <location>
        <begin position="301"/>
        <end position="321"/>
    </location>
</feature>
<dbReference type="GO" id="GO:0016020">
    <property type="term" value="C:membrane"/>
    <property type="evidence" value="ECO:0007669"/>
    <property type="project" value="InterPro"/>
</dbReference>
<comment type="caution">
    <text evidence="2">The sequence shown here is derived from an EMBL/GenBank/DDBJ whole genome shotgun (WGS) entry which is preliminary data.</text>
</comment>
<feature type="transmembrane region" description="Helical" evidence="1">
    <location>
        <begin position="212"/>
        <end position="231"/>
    </location>
</feature>
<feature type="transmembrane region" description="Helical" evidence="1">
    <location>
        <begin position="182"/>
        <end position="200"/>
    </location>
</feature>
<evidence type="ECO:0000256" key="1">
    <source>
        <dbReference type="SAM" id="Phobius"/>
    </source>
</evidence>
<evidence type="ECO:0000313" key="3">
    <source>
        <dbReference type="Proteomes" id="UP000260649"/>
    </source>
</evidence>
<feature type="transmembrane region" description="Helical" evidence="1">
    <location>
        <begin position="268"/>
        <end position="289"/>
    </location>
</feature>
<reference evidence="2 3" key="1">
    <citation type="submission" date="2018-07" db="EMBL/GenBank/DDBJ databases">
        <title>GABA Modulating Bacteria of the Human Gut Microbiota.</title>
        <authorList>
            <person name="Strandwitz P."/>
            <person name="Kim K.H."/>
            <person name="Terekhova D."/>
            <person name="Liu J.K."/>
            <person name="Sharma A."/>
            <person name="Levering J."/>
            <person name="Mcdonald D."/>
            <person name="Dietrich D."/>
            <person name="Ramadhar T.R."/>
            <person name="Lekbua A."/>
            <person name="Mroue N."/>
            <person name="Liston C."/>
            <person name="Stewart E.J."/>
            <person name="Dubin M.J."/>
            <person name="Zengler K."/>
            <person name="Knight R."/>
            <person name="Gilbert J.A."/>
            <person name="Clardy J."/>
            <person name="Lewis K."/>
        </authorList>
    </citation>
    <scope>NUCLEOTIDE SEQUENCE [LARGE SCALE GENOMIC DNA]</scope>
    <source>
        <strain evidence="2 3">KLE1738</strain>
    </source>
</reference>
<feature type="transmembrane region" description="Helical" evidence="1">
    <location>
        <begin position="142"/>
        <end position="162"/>
    </location>
</feature>
<organism evidence="2 3">
    <name type="scientific">Evtepia gabavorous</name>
    <dbReference type="NCBI Taxonomy" id="2211183"/>
    <lineage>
        <taxon>Bacteria</taxon>
        <taxon>Bacillati</taxon>
        <taxon>Bacillota</taxon>
        <taxon>Clostridia</taxon>
        <taxon>Eubacteriales</taxon>
        <taxon>Evtepia</taxon>
    </lineage>
</organism>
<feature type="transmembrane region" description="Helical" evidence="1">
    <location>
        <begin position="112"/>
        <end position="130"/>
    </location>
</feature>
<accession>A0A3E2B143</accession>